<keyword evidence="1 3" id="KW-0413">Isomerase</keyword>
<dbReference type="InterPro" id="IPR050245">
    <property type="entry name" value="PrsA_foldase"/>
</dbReference>
<feature type="domain" description="PpiC" evidence="2">
    <location>
        <begin position="225"/>
        <end position="321"/>
    </location>
</feature>
<gene>
    <name evidence="3" type="ORF">EV195_10396</name>
</gene>
<dbReference type="Gene3D" id="3.10.50.40">
    <property type="match status" value="2"/>
</dbReference>
<keyword evidence="1" id="KW-0697">Rotamase</keyword>
<dbReference type="EMBL" id="SLXM01000003">
    <property type="protein sequence ID" value="TCP25737.1"/>
    <property type="molecule type" value="Genomic_DNA"/>
</dbReference>
<evidence type="ECO:0000256" key="1">
    <source>
        <dbReference type="PROSITE-ProRule" id="PRU00278"/>
    </source>
</evidence>
<name>A0A4R2NUX8_9FLAO</name>
<dbReference type="Pfam" id="PF13616">
    <property type="entry name" value="Rotamase_3"/>
    <property type="match status" value="1"/>
</dbReference>
<evidence type="ECO:0000313" key="4">
    <source>
        <dbReference type="Proteomes" id="UP000294564"/>
    </source>
</evidence>
<dbReference type="Proteomes" id="UP000294564">
    <property type="component" value="Unassembled WGS sequence"/>
</dbReference>
<accession>A0A4R2NUX8</accession>
<comment type="caution">
    <text evidence="3">The sequence shown here is derived from an EMBL/GenBank/DDBJ whole genome shotgun (WGS) entry which is preliminary data.</text>
</comment>
<dbReference type="PANTHER" id="PTHR47245:SF2">
    <property type="entry name" value="PEPTIDYL-PROLYL CIS-TRANS ISOMERASE HP_0175-RELATED"/>
    <property type="match status" value="1"/>
</dbReference>
<dbReference type="GO" id="GO:0003755">
    <property type="term" value="F:peptidyl-prolyl cis-trans isomerase activity"/>
    <property type="evidence" value="ECO:0007669"/>
    <property type="project" value="UniProtKB-KW"/>
</dbReference>
<sequence>MKKIIFATIFLFFGKMSFAQKDKVLLTINDDPVYVSEFKRVYEKNLDQISDSEKGIDKNLALFINYKLKLIEAYKLKLDTSKTYKSEFRSYKNQLMTPYLQDEDFKKALLEEAYNRTTEEVRASHILISYSKKSTKRDTTEIISILDSIKDRINKGESFDKLAREYSDDPSAKMNGGDLGYFSAFRMVYPFENAAYNTEVGNVSEPFKTRFGYHIVKVTDKRKSKGAFEVAHILARDNSIIGKVKIDSVYQKLQKGESFEELAKKYSEDKGSAVNGGVLPKFSSGRMVPSFENEVFKLEKEGAISEPFKTRYGWHIVKLLKNYPVKPLKELKSELEARIRTSNRGKLSMQKLIKDLKSKYKVTVHKDILNQVSLNRDFQFSDEDKKNAILTIEENTIPLKEFLDYIKNKKYLSIEELWSKFEDDQVLNYYKEDLVNLYPEYKNTLQEYKDGLLLFDLMKTKIWDASQKDDEGLTSYFEKNKSNYKSEDIKNIKGEVINDYQKYLEEEWLTALKKENTIKINNKVLKKLKKYYNQ</sequence>
<protein>
    <submittedName>
        <fullName evidence="3">Peptidyl-prolyl cis-trans isomerase SurA</fullName>
    </submittedName>
</protein>
<dbReference type="RefSeq" id="WP_132794126.1">
    <property type="nucleotide sequence ID" value="NZ_SLXM01000003.1"/>
</dbReference>
<organism evidence="3 4">
    <name type="scientific">Tenacibaculum skagerrakense</name>
    <dbReference type="NCBI Taxonomy" id="186571"/>
    <lineage>
        <taxon>Bacteria</taxon>
        <taxon>Pseudomonadati</taxon>
        <taxon>Bacteroidota</taxon>
        <taxon>Flavobacteriia</taxon>
        <taxon>Flavobacteriales</taxon>
        <taxon>Flavobacteriaceae</taxon>
        <taxon>Tenacibaculum</taxon>
    </lineage>
</organism>
<reference evidence="3 4" key="1">
    <citation type="submission" date="2019-03" db="EMBL/GenBank/DDBJ databases">
        <title>Genomic Encyclopedia of Type Strains, Phase IV (KMG-IV): sequencing the most valuable type-strain genomes for metagenomic binning, comparative biology and taxonomic classification.</title>
        <authorList>
            <person name="Goeker M."/>
        </authorList>
    </citation>
    <scope>NUCLEOTIDE SEQUENCE [LARGE SCALE GENOMIC DNA]</scope>
    <source>
        <strain evidence="3 4">DSM 14836</strain>
    </source>
</reference>
<dbReference type="PANTHER" id="PTHR47245">
    <property type="entry name" value="PEPTIDYLPROLYL ISOMERASE"/>
    <property type="match status" value="1"/>
</dbReference>
<dbReference type="InterPro" id="IPR000297">
    <property type="entry name" value="PPIase_PpiC"/>
</dbReference>
<dbReference type="PROSITE" id="PS50198">
    <property type="entry name" value="PPIC_PPIASE_2"/>
    <property type="match status" value="2"/>
</dbReference>
<evidence type="ECO:0000313" key="3">
    <source>
        <dbReference type="EMBL" id="TCP25737.1"/>
    </source>
</evidence>
<proteinExistence type="predicted"/>
<dbReference type="AlphaFoldDB" id="A0A4R2NUX8"/>
<evidence type="ECO:0000259" key="2">
    <source>
        <dbReference type="PROSITE" id="PS50198"/>
    </source>
</evidence>
<dbReference type="InterPro" id="IPR023058">
    <property type="entry name" value="PPIase_PpiC_CS"/>
</dbReference>
<dbReference type="Pfam" id="PF00639">
    <property type="entry name" value="Rotamase"/>
    <property type="match status" value="1"/>
</dbReference>
<dbReference type="PROSITE" id="PS01096">
    <property type="entry name" value="PPIC_PPIASE_1"/>
    <property type="match status" value="1"/>
</dbReference>
<dbReference type="OrthoDB" id="14196at2"/>
<feature type="domain" description="PpiC" evidence="2">
    <location>
        <begin position="118"/>
        <end position="220"/>
    </location>
</feature>
<dbReference type="SUPFAM" id="SSF54534">
    <property type="entry name" value="FKBP-like"/>
    <property type="match status" value="2"/>
</dbReference>
<keyword evidence="4" id="KW-1185">Reference proteome</keyword>
<dbReference type="InterPro" id="IPR046357">
    <property type="entry name" value="PPIase_dom_sf"/>
</dbReference>